<feature type="transmembrane region" description="Helical" evidence="6">
    <location>
        <begin position="213"/>
        <end position="235"/>
    </location>
</feature>
<feature type="region of interest" description="Disordered" evidence="5">
    <location>
        <begin position="456"/>
        <end position="484"/>
    </location>
</feature>
<feature type="region of interest" description="Disordered" evidence="5">
    <location>
        <begin position="144"/>
        <end position="171"/>
    </location>
</feature>
<evidence type="ECO:0000256" key="2">
    <source>
        <dbReference type="ARBA" id="ARBA00022692"/>
    </source>
</evidence>
<proteinExistence type="predicted"/>
<evidence type="ECO:0000256" key="6">
    <source>
        <dbReference type="SAM" id="Phobius"/>
    </source>
</evidence>
<feature type="transmembrane region" description="Helical" evidence="6">
    <location>
        <begin position="356"/>
        <end position="377"/>
    </location>
</feature>
<feature type="compositionally biased region" description="Acidic residues" evidence="5">
    <location>
        <begin position="1"/>
        <end position="13"/>
    </location>
</feature>
<evidence type="ECO:0000313" key="7">
    <source>
        <dbReference type="EMBL" id="KDQ20758.1"/>
    </source>
</evidence>
<evidence type="ECO:0000256" key="3">
    <source>
        <dbReference type="ARBA" id="ARBA00022989"/>
    </source>
</evidence>
<dbReference type="HOGENOM" id="CLU_016313_1_0_1"/>
<dbReference type="GO" id="GO:0007034">
    <property type="term" value="P:vacuolar transport"/>
    <property type="evidence" value="ECO:0007669"/>
    <property type="project" value="InterPro"/>
</dbReference>
<accession>A0A067MYD4</accession>
<protein>
    <recommendedName>
        <fullName evidence="9">Metal homeostatis protein bsd2</fullName>
    </recommendedName>
</protein>
<dbReference type="InParanoid" id="A0A067MYD4"/>
<dbReference type="GO" id="GO:0006511">
    <property type="term" value="P:ubiquitin-dependent protein catabolic process"/>
    <property type="evidence" value="ECO:0007669"/>
    <property type="project" value="TreeGrafter"/>
</dbReference>
<evidence type="ECO:0000256" key="5">
    <source>
        <dbReference type="SAM" id="MobiDB-lite"/>
    </source>
</evidence>
<name>A0A067MYD4_BOTB1</name>
<feature type="compositionally biased region" description="Basic and acidic residues" evidence="5">
    <location>
        <begin position="467"/>
        <end position="484"/>
    </location>
</feature>
<dbReference type="GO" id="GO:0030001">
    <property type="term" value="P:metal ion transport"/>
    <property type="evidence" value="ECO:0007669"/>
    <property type="project" value="InterPro"/>
</dbReference>
<evidence type="ECO:0008006" key="9">
    <source>
        <dbReference type="Google" id="ProtNLM"/>
    </source>
</evidence>
<dbReference type="Pfam" id="PF10176">
    <property type="entry name" value="NEDD4_Bsd2"/>
    <property type="match status" value="1"/>
</dbReference>
<feature type="compositionally biased region" description="Low complexity" evidence="5">
    <location>
        <begin position="312"/>
        <end position="324"/>
    </location>
</feature>
<dbReference type="STRING" id="930990.A0A067MYD4"/>
<organism evidence="7 8">
    <name type="scientific">Botryobasidium botryosum (strain FD-172 SS1)</name>
    <dbReference type="NCBI Taxonomy" id="930990"/>
    <lineage>
        <taxon>Eukaryota</taxon>
        <taxon>Fungi</taxon>
        <taxon>Dikarya</taxon>
        <taxon>Basidiomycota</taxon>
        <taxon>Agaricomycotina</taxon>
        <taxon>Agaricomycetes</taxon>
        <taxon>Cantharellales</taxon>
        <taxon>Botryobasidiaceae</taxon>
        <taxon>Botryobasidium</taxon>
    </lineage>
</organism>
<feature type="compositionally biased region" description="Polar residues" evidence="5">
    <location>
        <begin position="149"/>
        <end position="158"/>
    </location>
</feature>
<feature type="compositionally biased region" description="Pro residues" evidence="5">
    <location>
        <begin position="69"/>
        <end position="79"/>
    </location>
</feature>
<feature type="transmembrane region" description="Helical" evidence="6">
    <location>
        <begin position="242"/>
        <end position="259"/>
    </location>
</feature>
<feature type="region of interest" description="Disordered" evidence="5">
    <location>
        <begin position="1"/>
        <end position="80"/>
    </location>
</feature>
<comment type="subcellular location">
    <subcellularLocation>
        <location evidence="1">Membrane</location>
        <topology evidence="1">Multi-pass membrane protein</topology>
    </subcellularLocation>
</comment>
<dbReference type="PANTHER" id="PTHR13396:SF5">
    <property type="entry name" value="NEDD4 FAMILY INTERACTING PROTEIN"/>
    <property type="match status" value="1"/>
</dbReference>
<dbReference type="Proteomes" id="UP000027195">
    <property type="component" value="Unassembled WGS sequence"/>
</dbReference>
<dbReference type="GO" id="GO:0005794">
    <property type="term" value="C:Golgi apparatus"/>
    <property type="evidence" value="ECO:0007669"/>
    <property type="project" value="TreeGrafter"/>
</dbReference>
<dbReference type="CDD" id="cd22212">
    <property type="entry name" value="NDFIP-like"/>
    <property type="match status" value="1"/>
</dbReference>
<dbReference type="FunCoup" id="A0A067MYD4">
    <property type="interactions" value="126"/>
</dbReference>
<dbReference type="InterPro" id="IPR019325">
    <property type="entry name" value="NEDD4/Bsd2"/>
</dbReference>
<sequence>MEAAFDDSDDEGDVHDHSQKQYQPLLTERPDSPITPTHPLASPSHYHHHSFSSPQTPATPGIYDFEYDYPPPPGSPPRPSALALPGNTIGNSNGIIPDTPVVHRDFARPSFFRRALGAILPSQNTVAARGSGVENDGVFANIAAKPSTGPVNTGSNTAWPGEEEQSQAPPSYATAQADAVPPYWENTILAPHAPHGDGELIVDNLPTGSIFSFLWNFLISMSFQYVGFLLTFLLHTTHAAKYGSRAGLGVTMIQYGFYLRTGGDKLEDDPTNADFWWGPPQAGNDTMMSHHHPGHGSSTSVNSRFHPRQLFTSSTPPTASTSATPPTPPTLYNGTSVISGAPSPSDMEELSAATEWFSFILMTVGWFLLLTSLLNYWRVKRWERQVQTASAGRAEYVVGADPLVAFAAPSTPRESEGGGQTAQERRRRLFADVQVSVEAIRRRAEEVRGRVGLAGLTWSDRPTSPSSRERRAEERERGAVEERV</sequence>
<dbReference type="OrthoDB" id="10003116at2759"/>
<evidence type="ECO:0000256" key="1">
    <source>
        <dbReference type="ARBA" id="ARBA00004141"/>
    </source>
</evidence>
<reference evidence="8" key="1">
    <citation type="journal article" date="2014" name="Proc. Natl. Acad. Sci. U.S.A.">
        <title>Extensive sampling of basidiomycete genomes demonstrates inadequacy of the white-rot/brown-rot paradigm for wood decay fungi.</title>
        <authorList>
            <person name="Riley R."/>
            <person name="Salamov A.A."/>
            <person name="Brown D.W."/>
            <person name="Nagy L.G."/>
            <person name="Floudas D."/>
            <person name="Held B.W."/>
            <person name="Levasseur A."/>
            <person name="Lombard V."/>
            <person name="Morin E."/>
            <person name="Otillar R."/>
            <person name="Lindquist E.A."/>
            <person name="Sun H."/>
            <person name="LaButti K.M."/>
            <person name="Schmutz J."/>
            <person name="Jabbour D."/>
            <person name="Luo H."/>
            <person name="Baker S.E."/>
            <person name="Pisabarro A.G."/>
            <person name="Walton J.D."/>
            <person name="Blanchette R.A."/>
            <person name="Henrissat B."/>
            <person name="Martin F."/>
            <person name="Cullen D."/>
            <person name="Hibbett D.S."/>
            <person name="Grigoriev I.V."/>
        </authorList>
    </citation>
    <scope>NUCLEOTIDE SEQUENCE [LARGE SCALE GENOMIC DNA]</scope>
    <source>
        <strain evidence="8">FD-172 SS1</strain>
    </source>
</reference>
<keyword evidence="4 6" id="KW-0472">Membrane</keyword>
<keyword evidence="8" id="KW-1185">Reference proteome</keyword>
<dbReference type="AlphaFoldDB" id="A0A067MYD4"/>
<dbReference type="GO" id="GO:0016020">
    <property type="term" value="C:membrane"/>
    <property type="evidence" value="ECO:0007669"/>
    <property type="project" value="UniProtKB-SubCell"/>
</dbReference>
<keyword evidence="3 6" id="KW-1133">Transmembrane helix</keyword>
<dbReference type="GO" id="GO:0005783">
    <property type="term" value="C:endoplasmic reticulum"/>
    <property type="evidence" value="ECO:0007669"/>
    <property type="project" value="TreeGrafter"/>
</dbReference>
<dbReference type="PANTHER" id="PTHR13396">
    <property type="entry name" value="NEDD4 FAMILY INTERACTING PROTEIN 1/2"/>
    <property type="match status" value="1"/>
</dbReference>
<dbReference type="GO" id="GO:0048471">
    <property type="term" value="C:perinuclear region of cytoplasm"/>
    <property type="evidence" value="ECO:0007669"/>
    <property type="project" value="TreeGrafter"/>
</dbReference>
<gene>
    <name evidence="7" type="ORF">BOTBODRAFT_100830</name>
</gene>
<dbReference type="GO" id="GO:0031398">
    <property type="term" value="P:positive regulation of protein ubiquitination"/>
    <property type="evidence" value="ECO:0007669"/>
    <property type="project" value="TreeGrafter"/>
</dbReference>
<feature type="region of interest" description="Disordered" evidence="5">
    <location>
        <begin position="312"/>
        <end position="345"/>
    </location>
</feature>
<keyword evidence="2 6" id="KW-0812">Transmembrane</keyword>
<evidence type="ECO:0000256" key="4">
    <source>
        <dbReference type="ARBA" id="ARBA00023136"/>
    </source>
</evidence>
<evidence type="ECO:0000313" key="8">
    <source>
        <dbReference type="Proteomes" id="UP000027195"/>
    </source>
</evidence>
<dbReference type="EMBL" id="KL198017">
    <property type="protein sequence ID" value="KDQ20758.1"/>
    <property type="molecule type" value="Genomic_DNA"/>
</dbReference>